<feature type="signal peptide" evidence="1">
    <location>
        <begin position="1"/>
        <end position="31"/>
    </location>
</feature>
<keyword evidence="3" id="KW-1185">Reference proteome</keyword>
<dbReference type="Proteomes" id="UP001600888">
    <property type="component" value="Unassembled WGS sequence"/>
</dbReference>
<keyword evidence="1" id="KW-0732">Signal</keyword>
<protein>
    <submittedName>
        <fullName evidence="2">Uncharacterized protein</fullName>
    </submittedName>
</protein>
<reference evidence="2 3" key="1">
    <citation type="submission" date="2024-03" db="EMBL/GenBank/DDBJ databases">
        <title>A high-quality draft genome sequence of Diaporthe vaccinii, a causative agent of upright dieback and viscid rot disease in cranberry plants.</title>
        <authorList>
            <person name="Sarrasin M."/>
            <person name="Lang B.F."/>
            <person name="Burger G."/>
        </authorList>
    </citation>
    <scope>NUCLEOTIDE SEQUENCE [LARGE SCALE GENOMIC DNA]</scope>
    <source>
        <strain evidence="2 3">IS7</strain>
    </source>
</reference>
<evidence type="ECO:0000256" key="1">
    <source>
        <dbReference type="SAM" id="SignalP"/>
    </source>
</evidence>
<gene>
    <name evidence="2" type="ORF">FJTKL_10691</name>
</gene>
<accession>A0ABR4FBD2</accession>
<comment type="caution">
    <text evidence="2">The sequence shown here is derived from an EMBL/GenBank/DDBJ whole genome shotgun (WGS) entry which is preliminary data.</text>
</comment>
<feature type="chain" id="PRO_5045359771" evidence="1">
    <location>
        <begin position="32"/>
        <end position="207"/>
    </location>
</feature>
<name>A0ABR4FBD2_9PEZI</name>
<evidence type="ECO:0000313" key="2">
    <source>
        <dbReference type="EMBL" id="KAL2292005.1"/>
    </source>
</evidence>
<dbReference type="EMBL" id="JBAWTH010000004">
    <property type="protein sequence ID" value="KAL2292005.1"/>
    <property type="molecule type" value="Genomic_DNA"/>
</dbReference>
<sequence length="207" mass="21848">MTASASHLLLHIRVLLLLQATSYLLFSLVAADCYWPDGSNAYDMQECYGLCGADGLCCAPGDLCLVNHLCQSSGPDLALYRGACNMPNWTEAATCPKVCISEKDGNNMTGIQIVENCYDEPFFFACDNTGRGNACAAWHDPVFSMSGCAVEYNTAGNPIPVTAMPSCSGDSDPSLTSSTTFDIGPASTFTDYAVPTGSLGSFIRGAL</sequence>
<organism evidence="2 3">
    <name type="scientific">Diaporthe vaccinii</name>
    <dbReference type="NCBI Taxonomy" id="105482"/>
    <lineage>
        <taxon>Eukaryota</taxon>
        <taxon>Fungi</taxon>
        <taxon>Dikarya</taxon>
        <taxon>Ascomycota</taxon>
        <taxon>Pezizomycotina</taxon>
        <taxon>Sordariomycetes</taxon>
        <taxon>Sordariomycetidae</taxon>
        <taxon>Diaporthales</taxon>
        <taxon>Diaporthaceae</taxon>
        <taxon>Diaporthe</taxon>
        <taxon>Diaporthe eres species complex</taxon>
    </lineage>
</organism>
<evidence type="ECO:0000313" key="3">
    <source>
        <dbReference type="Proteomes" id="UP001600888"/>
    </source>
</evidence>
<proteinExistence type="predicted"/>